<dbReference type="Gene3D" id="3.40.50.300">
    <property type="entry name" value="P-loop containing nucleotide triphosphate hydrolases"/>
    <property type="match status" value="1"/>
</dbReference>
<name>A0A1Y1ZQU0_9PLEO</name>
<dbReference type="InterPro" id="IPR027417">
    <property type="entry name" value="P-loop_NTPase"/>
</dbReference>
<evidence type="ECO:0000256" key="1">
    <source>
        <dbReference type="ARBA" id="ARBA00022737"/>
    </source>
</evidence>
<evidence type="ECO:0000256" key="2">
    <source>
        <dbReference type="SAM" id="Coils"/>
    </source>
</evidence>
<accession>A0A1Y1ZQU0</accession>
<keyword evidence="1" id="KW-0677">Repeat</keyword>
<dbReference type="Proteomes" id="UP000193144">
    <property type="component" value="Unassembled WGS sequence"/>
</dbReference>
<feature type="compositionally biased region" description="Polar residues" evidence="3">
    <location>
        <begin position="1112"/>
        <end position="1125"/>
    </location>
</feature>
<dbReference type="EMBL" id="MCFA01000049">
    <property type="protein sequence ID" value="ORY12629.1"/>
    <property type="molecule type" value="Genomic_DNA"/>
</dbReference>
<evidence type="ECO:0008006" key="8">
    <source>
        <dbReference type="Google" id="ProtNLM"/>
    </source>
</evidence>
<dbReference type="STRING" id="1231657.A0A1Y1ZQU0"/>
<evidence type="ECO:0000256" key="3">
    <source>
        <dbReference type="SAM" id="MobiDB-lite"/>
    </source>
</evidence>
<evidence type="ECO:0000313" key="6">
    <source>
        <dbReference type="EMBL" id="ORY12629.1"/>
    </source>
</evidence>
<dbReference type="Pfam" id="PF25053">
    <property type="entry name" value="DUF7791"/>
    <property type="match status" value="1"/>
</dbReference>
<gene>
    <name evidence="6" type="ORF">BCR34DRAFT_650510</name>
</gene>
<organism evidence="6 7">
    <name type="scientific">Clohesyomyces aquaticus</name>
    <dbReference type="NCBI Taxonomy" id="1231657"/>
    <lineage>
        <taxon>Eukaryota</taxon>
        <taxon>Fungi</taxon>
        <taxon>Dikarya</taxon>
        <taxon>Ascomycota</taxon>
        <taxon>Pezizomycotina</taxon>
        <taxon>Dothideomycetes</taxon>
        <taxon>Pleosporomycetidae</taxon>
        <taxon>Pleosporales</taxon>
        <taxon>Lindgomycetaceae</taxon>
        <taxon>Clohesyomyces</taxon>
    </lineage>
</organism>
<dbReference type="SUPFAM" id="SSF52540">
    <property type="entry name" value="P-loop containing nucleoside triphosphate hydrolases"/>
    <property type="match status" value="1"/>
</dbReference>
<sequence>MVLEALAAISLTGNIVQFVHFGCSLFSKGQQIYRSASGKTLRHDELQTIAQHIKDFSKRIDATVEQQKCGAGEVKINSDLVALAKRCGSVASELTSVLEKLGKKAASGATQTGGKESRGPWHWENFRAALQSIYKDDRIAELEERLERLRDQIMFHLVADLSSKQDLVLEILDTWKNESATRELETVNTLARLAQRLQTLNDAIPAAPAETLLQDLRQKFSEFSSLINHESRKLAILKSLRFDSMRVRKSTIAEAHKRTYEWIFTPEELPESDPRSRIKFLDWLKHGNDSYWVTGKPGSGKSTLMRFIENHSSTCRALDQWTGSTTLRKASFYFWNAGTEIHAPTSLKPLQGSLGLPGTFGRRATTSNFFFLIDGLDEYNGHHEEIVDILQDLNSSKNIKLCVSSRPWNRFEHAFGSSDERKLYLRTLTAKDIELFTKEQLLSQIKTLHLQEELSTYHSITDEIVARAKGVFLWVVLVVRSLRDGMFNDDSIEILQERLAALPTDLEPFFEHIINSVEVFYKKQMATSFLIALEALEPLTVIDYSFIEDEKSTLSFSLEWSPLSSQEIQNATGRTLKHLNRYKGLLEASPLPGCQIDQVTSVDFLHRTLRDFLRLPKPQVMLWSLLNEGFDVAQTMRRLLLSEAKLAHSQLAPRSFTRLFDFALYVTKKTGNSTYEFSVLDHIELIYDRHPFAPEIVSQSAHEFQISDHIELTYDRDPFVTRAAKQVYAPPWSILRIASHIGRIDYVKHKIVGQGHRKGLDHMLAHTLICRSKFSPTGEPATFAQGLSYLCSLVTCCFKKRPNAQDVSLQYEIAHTLIESGADPNALFNCRDLPLHSGFQPVWEGFFQRSLLLWFEYDMMEIDWDRILGFFAKSNLSESSTDLWANFLEECSTFPDPVFRHVIGILQRFMEHSLRPSTAIHGCSLFEHLLRNSMMNGLLSVRTRREVIALFLRHGANVNDIFLPLGQALPTWFERLLDHFKLEPGQQCDSVDFELLLKHGLDPNRKIDGITVWEHMLFALPRPFRDNNQVYCSTIALFLRYGADPDCEEVKSVITSMPNLPLDLVRLWKEELEYTKSREKSLIPWALNSNNTPVAGTKRPYDNDENDDGLQLSPNASPRPFSTSSIKRRSRHERPE</sequence>
<reference evidence="6 7" key="1">
    <citation type="submission" date="2016-07" db="EMBL/GenBank/DDBJ databases">
        <title>Pervasive Adenine N6-methylation of Active Genes in Fungi.</title>
        <authorList>
            <consortium name="DOE Joint Genome Institute"/>
            <person name="Mondo S.J."/>
            <person name="Dannebaum R.O."/>
            <person name="Kuo R.C."/>
            <person name="Labutti K."/>
            <person name="Haridas S."/>
            <person name="Kuo A."/>
            <person name="Salamov A."/>
            <person name="Ahrendt S.R."/>
            <person name="Lipzen A."/>
            <person name="Sullivan W."/>
            <person name="Andreopoulos W.B."/>
            <person name="Clum A."/>
            <person name="Lindquist E."/>
            <person name="Daum C."/>
            <person name="Ramamoorthy G.K."/>
            <person name="Gryganskyi A."/>
            <person name="Culley D."/>
            <person name="Magnuson J.K."/>
            <person name="James T.Y."/>
            <person name="O'Malley M.A."/>
            <person name="Stajich J.E."/>
            <person name="Spatafora J.W."/>
            <person name="Visel A."/>
            <person name="Grigoriev I.V."/>
        </authorList>
    </citation>
    <scope>NUCLEOTIDE SEQUENCE [LARGE SCALE GENOMIC DNA]</scope>
    <source>
        <strain evidence="6 7">CBS 115471</strain>
    </source>
</reference>
<dbReference type="InterPro" id="IPR056884">
    <property type="entry name" value="NPHP3-like_N"/>
</dbReference>
<comment type="caution">
    <text evidence="6">The sequence shown here is derived from an EMBL/GenBank/DDBJ whole genome shotgun (WGS) entry which is preliminary data.</text>
</comment>
<dbReference type="OrthoDB" id="443402at2759"/>
<feature type="domain" description="Nephrocystin 3-like N-terminal" evidence="4">
    <location>
        <begin position="279"/>
        <end position="337"/>
    </location>
</feature>
<feature type="region of interest" description="Disordered" evidence="3">
    <location>
        <begin position="1093"/>
        <end position="1136"/>
    </location>
</feature>
<keyword evidence="2" id="KW-0175">Coiled coil</keyword>
<evidence type="ECO:0000259" key="5">
    <source>
        <dbReference type="Pfam" id="PF25053"/>
    </source>
</evidence>
<evidence type="ECO:0000259" key="4">
    <source>
        <dbReference type="Pfam" id="PF24883"/>
    </source>
</evidence>
<dbReference type="InterPro" id="IPR056693">
    <property type="entry name" value="DUF7791"/>
</dbReference>
<dbReference type="PANTHER" id="PTHR10039">
    <property type="entry name" value="AMELOGENIN"/>
    <property type="match status" value="1"/>
</dbReference>
<feature type="coiled-coil region" evidence="2">
    <location>
        <begin position="132"/>
        <end position="159"/>
    </location>
</feature>
<feature type="domain" description="DUF7791" evidence="5">
    <location>
        <begin position="516"/>
        <end position="648"/>
    </location>
</feature>
<keyword evidence="7" id="KW-1185">Reference proteome</keyword>
<dbReference type="Pfam" id="PF24883">
    <property type="entry name" value="NPHP3_N"/>
    <property type="match status" value="1"/>
</dbReference>
<dbReference type="AlphaFoldDB" id="A0A1Y1ZQU0"/>
<proteinExistence type="predicted"/>
<evidence type="ECO:0000313" key="7">
    <source>
        <dbReference type="Proteomes" id="UP000193144"/>
    </source>
</evidence>
<feature type="compositionally biased region" description="Basic residues" evidence="3">
    <location>
        <begin position="1126"/>
        <end position="1136"/>
    </location>
</feature>
<dbReference type="PANTHER" id="PTHR10039:SF5">
    <property type="entry name" value="NACHT DOMAIN-CONTAINING PROTEIN"/>
    <property type="match status" value="1"/>
</dbReference>
<protein>
    <recommendedName>
        <fullName evidence="8">NACHT domain-containing protein</fullName>
    </recommendedName>
</protein>